<dbReference type="RefSeq" id="WP_197719393.1">
    <property type="nucleotide sequence ID" value="NZ_LR134350.1"/>
</dbReference>
<dbReference type="PANTHER" id="PTHR33442">
    <property type="entry name" value="TRANS-3-HYDROXY-L-PROLINE DEHYDRATASE"/>
    <property type="match status" value="1"/>
</dbReference>
<accession>A0A3S4R191</accession>
<dbReference type="PANTHER" id="PTHR33442:SF5">
    <property type="entry name" value="BIFUNCTIONAL TRANS-3-HYDROXY-L-PROLINE DEHYDRATASE_2-EPIMERASE"/>
    <property type="match status" value="1"/>
</dbReference>
<dbReference type="InterPro" id="IPR008794">
    <property type="entry name" value="Pro_racemase_fam"/>
</dbReference>
<dbReference type="KEGG" id="ahw:NCTC11636_01604"/>
<dbReference type="Pfam" id="PF05544">
    <property type="entry name" value="Pro_racemase"/>
    <property type="match status" value="1"/>
</dbReference>
<evidence type="ECO:0000256" key="1">
    <source>
        <dbReference type="ARBA" id="ARBA00007529"/>
    </source>
</evidence>
<protein>
    <submittedName>
        <fullName evidence="3">Proline racemase</fullName>
        <ecNumber evidence="3">5.1.1.4</ecNumber>
    </submittedName>
</protein>
<dbReference type="EC" id="5.1.1.4" evidence="3"/>
<feature type="compositionally biased region" description="Low complexity" evidence="2">
    <location>
        <begin position="13"/>
        <end position="38"/>
    </location>
</feature>
<dbReference type="SFLD" id="SFLDS00028">
    <property type="entry name" value="Proline_Racemase"/>
    <property type="match status" value="1"/>
</dbReference>
<name>A0A3S4R191_9ACTO</name>
<dbReference type="FunFam" id="3.10.310.10:FF:000003">
    <property type="entry name" value="Proline racemase"/>
    <property type="match status" value="1"/>
</dbReference>
<dbReference type="GO" id="GO:0047580">
    <property type="term" value="F:4-hydroxyproline epimerase activity"/>
    <property type="evidence" value="ECO:0007669"/>
    <property type="project" value="TreeGrafter"/>
</dbReference>
<organism evidence="3 4">
    <name type="scientific">Actinomyces howellii</name>
    <dbReference type="NCBI Taxonomy" id="52771"/>
    <lineage>
        <taxon>Bacteria</taxon>
        <taxon>Bacillati</taxon>
        <taxon>Actinomycetota</taxon>
        <taxon>Actinomycetes</taxon>
        <taxon>Actinomycetales</taxon>
        <taxon>Actinomycetaceae</taxon>
        <taxon>Actinomyces</taxon>
    </lineage>
</organism>
<dbReference type="PIRSF" id="PIRSF029792">
    <property type="entry name" value="Pro_racemase"/>
    <property type="match status" value="1"/>
</dbReference>
<reference evidence="3 4" key="1">
    <citation type="submission" date="2018-12" db="EMBL/GenBank/DDBJ databases">
        <authorList>
            <consortium name="Pathogen Informatics"/>
        </authorList>
    </citation>
    <scope>NUCLEOTIDE SEQUENCE [LARGE SCALE GENOMIC DNA]</scope>
    <source>
        <strain evidence="3 4">NCTC11636</strain>
    </source>
</reference>
<proteinExistence type="inferred from homology"/>
<dbReference type="Proteomes" id="UP000266895">
    <property type="component" value="Chromosome"/>
</dbReference>
<sequence length="370" mass="39214">MTAVDPHATGTVADPDPADASRAATAAAPADPTSSSPAEETVSTIEVVDTHTAGEPTRVIVGGLPEIRGATTAQRKEDMRDRLDHLRTAVMCEPRGHADMFGSVILEPCHPEADLGVLFMDGGGYLNMCGHGTIATVTAALSTGIIEPREPVTPIILDTPAGVVRTEAHVEDGRVASVSFINVPAFVERLDVRTEVEGLPVHLDIAFGGSYFAIVRARDLGVQVRPEDLALLRRRALLLRDRLNAEVAVAHPLSPHIASIDLVEVYEETSTGVRNVVVFGRGQIDRSPCGTGTCAKLAVLHARGRLAVGDHLPHESILGTRFDGRILGTTTVAGRQAVIPQITGAAHITGYNRLVLDARDPLRHGFALGQ</sequence>
<evidence type="ECO:0000313" key="3">
    <source>
        <dbReference type="EMBL" id="VEG28563.1"/>
    </source>
</evidence>
<feature type="region of interest" description="Disordered" evidence="2">
    <location>
        <begin position="1"/>
        <end position="41"/>
    </location>
</feature>
<keyword evidence="4" id="KW-1185">Reference proteome</keyword>
<evidence type="ECO:0000256" key="2">
    <source>
        <dbReference type="SAM" id="MobiDB-lite"/>
    </source>
</evidence>
<dbReference type="Gene3D" id="3.10.310.10">
    <property type="entry name" value="Diaminopimelate Epimerase, Chain A, domain 1"/>
    <property type="match status" value="2"/>
</dbReference>
<dbReference type="EMBL" id="LR134350">
    <property type="protein sequence ID" value="VEG28563.1"/>
    <property type="molecule type" value="Genomic_DNA"/>
</dbReference>
<dbReference type="GO" id="GO:0018112">
    <property type="term" value="F:proline racemase activity"/>
    <property type="evidence" value="ECO:0007669"/>
    <property type="project" value="UniProtKB-EC"/>
</dbReference>
<keyword evidence="3" id="KW-0413">Isomerase</keyword>
<comment type="similarity">
    <text evidence="1">Belongs to the proline racemase family.</text>
</comment>
<evidence type="ECO:0000313" key="4">
    <source>
        <dbReference type="Proteomes" id="UP000266895"/>
    </source>
</evidence>
<dbReference type="SUPFAM" id="SSF54506">
    <property type="entry name" value="Diaminopimelate epimerase-like"/>
    <property type="match status" value="1"/>
</dbReference>
<gene>
    <name evidence="3" type="ORF">NCTC11636_01604</name>
</gene>
<dbReference type="AlphaFoldDB" id="A0A3S4R191"/>